<feature type="transmembrane region" description="Helical" evidence="5">
    <location>
        <begin position="374"/>
        <end position="392"/>
    </location>
</feature>
<gene>
    <name evidence="8" type="primary">LOC106745234</name>
</gene>
<evidence type="ECO:0000256" key="2">
    <source>
        <dbReference type="ARBA" id="ARBA00022692"/>
    </source>
</evidence>
<evidence type="ECO:0000256" key="1">
    <source>
        <dbReference type="ARBA" id="ARBA00004141"/>
    </source>
</evidence>
<evidence type="ECO:0000313" key="7">
    <source>
        <dbReference type="Proteomes" id="UP000515204"/>
    </source>
</evidence>
<name>A0A6P3XCT4_DINQU</name>
<feature type="transmembrane region" description="Helical" evidence="5">
    <location>
        <begin position="309"/>
        <end position="328"/>
    </location>
</feature>
<feature type="transmembrane region" description="Helical" evidence="5">
    <location>
        <begin position="75"/>
        <end position="96"/>
    </location>
</feature>
<keyword evidence="4 5" id="KW-0472">Membrane</keyword>
<dbReference type="Proteomes" id="UP000515204">
    <property type="component" value="Unplaced"/>
</dbReference>
<protein>
    <submittedName>
        <fullName evidence="8">Sodium-independent sulfate anion transporter-like isoform X1</fullName>
    </submittedName>
</protein>
<dbReference type="RefSeq" id="XP_014476135.1">
    <property type="nucleotide sequence ID" value="XM_014620649.1"/>
</dbReference>
<feature type="transmembrane region" description="Helical" evidence="5">
    <location>
        <begin position="48"/>
        <end position="69"/>
    </location>
</feature>
<dbReference type="KEGG" id="dqu:106745234"/>
<dbReference type="GeneID" id="106745234"/>
<proteinExistence type="predicted"/>
<feature type="transmembrane region" description="Helical" evidence="5">
    <location>
        <begin position="398"/>
        <end position="420"/>
    </location>
</feature>
<evidence type="ECO:0000313" key="8">
    <source>
        <dbReference type="RefSeq" id="XP_014476135.1"/>
    </source>
</evidence>
<keyword evidence="2 5" id="KW-0812">Transmembrane</keyword>
<dbReference type="OrthoDB" id="288203at2759"/>
<dbReference type="PANTHER" id="PTHR11814">
    <property type="entry name" value="SULFATE TRANSPORTER"/>
    <property type="match status" value="1"/>
</dbReference>
<evidence type="ECO:0000259" key="6">
    <source>
        <dbReference type="Pfam" id="PF00916"/>
    </source>
</evidence>
<keyword evidence="7" id="KW-1185">Reference proteome</keyword>
<dbReference type="InterPro" id="IPR001902">
    <property type="entry name" value="SLC26A/SulP_fam"/>
</dbReference>
<evidence type="ECO:0000256" key="5">
    <source>
        <dbReference type="SAM" id="Phobius"/>
    </source>
</evidence>
<feature type="transmembrane region" description="Helical" evidence="5">
    <location>
        <begin position="194"/>
        <end position="212"/>
    </location>
</feature>
<reference evidence="8" key="1">
    <citation type="submission" date="2025-08" db="UniProtKB">
        <authorList>
            <consortium name="RefSeq"/>
        </authorList>
    </citation>
    <scope>IDENTIFICATION</scope>
</reference>
<evidence type="ECO:0000256" key="3">
    <source>
        <dbReference type="ARBA" id="ARBA00022989"/>
    </source>
</evidence>
<organism evidence="7 8">
    <name type="scientific">Dinoponera quadriceps</name>
    <name type="common">South American ant</name>
    <dbReference type="NCBI Taxonomy" id="609295"/>
    <lineage>
        <taxon>Eukaryota</taxon>
        <taxon>Metazoa</taxon>
        <taxon>Ecdysozoa</taxon>
        <taxon>Arthropoda</taxon>
        <taxon>Hexapoda</taxon>
        <taxon>Insecta</taxon>
        <taxon>Pterygota</taxon>
        <taxon>Neoptera</taxon>
        <taxon>Endopterygota</taxon>
        <taxon>Hymenoptera</taxon>
        <taxon>Apocrita</taxon>
        <taxon>Aculeata</taxon>
        <taxon>Formicoidea</taxon>
        <taxon>Formicidae</taxon>
        <taxon>Ponerinae</taxon>
        <taxon>Ponerini</taxon>
        <taxon>Dinoponera</taxon>
    </lineage>
</organism>
<feature type="transmembrane region" description="Helical" evidence="5">
    <location>
        <begin position="153"/>
        <end position="173"/>
    </location>
</feature>
<feature type="transmembrane region" description="Helical" evidence="5">
    <location>
        <begin position="238"/>
        <end position="261"/>
    </location>
</feature>
<sequence>MMSVAAKASEVEECSRPTKRKCPSAMAKHMPILGWLPQYSRMKAMSDLIAGITLGLTMIPQSIAYAALAGLTAQYGLYSCFVGGFLYIVFGTIKEVSIGPSSLMALITLQYTRDMPIEFVVLLCFLAGCVELLMGVLNLGFLVDFISIPVTSGFISATSMIIIIAQLQGLLGLKYRSVNIIDNLYKLCKNIGNIRLPDLALGICSILFLLLFKKLKDIDCPCGGDKRSTSKNSVMKKILWYFSIGRNALIVCITTVIAYRLETTGSATFRLSGKIESGLPTLSLPPFSAQVGNQTYTFLDMCVHYGSGLVILPIISVLANVAIAKAFAMGANVNATQEMLTLGLCNIVGSFVSSMPSTGAFTRSAVSNASGVQTPMAGLYSGTMALLALNYLTPYFYYIPRATLAAVLITAVIFMIDLKIIKLLWKGRKMDAVAAIGTFLSCLFISVEIGLLLGIFFNLVFFIRPSARPTVQVINRKTDLGNKYVMLELDTCLYYPAVASFIDKVMTIVRNEGSDVSLIVNCERFVDIDYTSIKGIEMLSTRLNHKINRFWLLNLNSDIVRRINILADNKYIRLIGNEENIKDVLHENDALLSNGEFENSIDVGMKKMVEIKYSSHEDFLNLNPQPENSEIIAEDMTAMLPTKSRIQ</sequence>
<comment type="subcellular location">
    <subcellularLocation>
        <location evidence="1">Membrane</location>
        <topology evidence="1">Multi-pass membrane protein</topology>
    </subcellularLocation>
</comment>
<evidence type="ECO:0000256" key="4">
    <source>
        <dbReference type="ARBA" id="ARBA00023136"/>
    </source>
</evidence>
<dbReference type="GO" id="GO:0055085">
    <property type="term" value="P:transmembrane transport"/>
    <property type="evidence" value="ECO:0007669"/>
    <property type="project" value="InterPro"/>
</dbReference>
<keyword evidence="3 5" id="KW-1133">Transmembrane helix</keyword>
<feature type="transmembrane region" description="Helical" evidence="5">
    <location>
        <begin position="432"/>
        <end position="463"/>
    </location>
</feature>
<dbReference type="Pfam" id="PF00916">
    <property type="entry name" value="Sulfate_transp"/>
    <property type="match status" value="1"/>
</dbReference>
<dbReference type="Gene3D" id="3.30.750.24">
    <property type="entry name" value="STAS domain"/>
    <property type="match status" value="1"/>
</dbReference>
<dbReference type="GO" id="GO:0016020">
    <property type="term" value="C:membrane"/>
    <property type="evidence" value="ECO:0007669"/>
    <property type="project" value="UniProtKB-SubCell"/>
</dbReference>
<dbReference type="InterPro" id="IPR036513">
    <property type="entry name" value="STAS_dom_sf"/>
</dbReference>
<feature type="domain" description="SLC26A/SulP transporter" evidence="6">
    <location>
        <begin position="46"/>
        <end position="436"/>
    </location>
</feature>
<dbReference type="AlphaFoldDB" id="A0A6P3XCT4"/>
<feature type="transmembrane region" description="Helical" evidence="5">
    <location>
        <begin position="117"/>
        <end position="141"/>
    </location>
</feature>
<dbReference type="InterPro" id="IPR011547">
    <property type="entry name" value="SLC26A/SulP_dom"/>
</dbReference>
<accession>A0A6P3XCT4</accession>
<feature type="transmembrane region" description="Helical" evidence="5">
    <location>
        <begin position="340"/>
        <end position="362"/>
    </location>
</feature>